<dbReference type="EMBL" id="QOVL01000005">
    <property type="protein sequence ID" value="RXG32053.1"/>
    <property type="molecule type" value="Genomic_DNA"/>
</dbReference>
<reference evidence="9 10" key="1">
    <citation type="submission" date="2018-07" db="EMBL/GenBank/DDBJ databases">
        <title>Leeuwenhoekiella genomics.</title>
        <authorList>
            <person name="Tahon G."/>
            <person name="Willems A."/>
        </authorList>
    </citation>
    <scope>NUCLEOTIDE SEQUENCE [LARGE SCALE GENOMIC DNA]</scope>
    <source>
        <strain evidence="9 10">LMG 1345</strain>
    </source>
</reference>
<comment type="catalytic activity">
    <reaction evidence="7">
        <text>a 2'-deoxyadenosine in DNA + S-adenosyl-L-methionine = an N(6)-methyl-2'-deoxyadenosine in DNA + S-adenosyl-L-homocysteine + H(+)</text>
        <dbReference type="Rhea" id="RHEA:15197"/>
        <dbReference type="Rhea" id="RHEA-COMP:12418"/>
        <dbReference type="Rhea" id="RHEA-COMP:12419"/>
        <dbReference type="ChEBI" id="CHEBI:15378"/>
        <dbReference type="ChEBI" id="CHEBI:57856"/>
        <dbReference type="ChEBI" id="CHEBI:59789"/>
        <dbReference type="ChEBI" id="CHEBI:90615"/>
        <dbReference type="ChEBI" id="CHEBI:90616"/>
        <dbReference type="EC" id="2.1.1.72"/>
    </reaction>
</comment>
<dbReference type="STRING" id="1122159.SAMN02745246_01413"/>
<evidence type="ECO:0000256" key="3">
    <source>
        <dbReference type="ARBA" id="ARBA00022603"/>
    </source>
</evidence>
<comment type="similarity">
    <text evidence="1">Belongs to the N(4)/N(6)-methyltransferase family.</text>
</comment>
<evidence type="ECO:0000313" key="9">
    <source>
        <dbReference type="EMBL" id="RXG32053.1"/>
    </source>
</evidence>
<keyword evidence="3" id="KW-0489">Methyltransferase</keyword>
<evidence type="ECO:0000313" key="10">
    <source>
        <dbReference type="Proteomes" id="UP000290608"/>
    </source>
</evidence>
<dbReference type="Gene3D" id="3.40.50.150">
    <property type="entry name" value="Vaccinia Virus protein VP39"/>
    <property type="match status" value="1"/>
</dbReference>
<evidence type="ECO:0000256" key="6">
    <source>
        <dbReference type="ARBA" id="ARBA00022747"/>
    </source>
</evidence>
<dbReference type="PANTHER" id="PTHR42933:SF3">
    <property type="entry name" value="TYPE I RESTRICTION ENZYME MJAVIII METHYLASE SUBUNIT"/>
    <property type="match status" value="1"/>
</dbReference>
<keyword evidence="5" id="KW-0949">S-adenosyl-L-methionine</keyword>
<dbReference type="GO" id="GO:0009007">
    <property type="term" value="F:site-specific DNA-methyltransferase (adenine-specific) activity"/>
    <property type="evidence" value="ECO:0007669"/>
    <property type="project" value="UniProtKB-EC"/>
</dbReference>
<accession>A0A4Q0PNL8</accession>
<keyword evidence="4" id="KW-0808">Transferase</keyword>
<evidence type="ECO:0000256" key="7">
    <source>
        <dbReference type="ARBA" id="ARBA00047942"/>
    </source>
</evidence>
<feature type="domain" description="DNA methylase adenine-specific" evidence="8">
    <location>
        <begin position="87"/>
        <end position="186"/>
    </location>
</feature>
<evidence type="ECO:0000256" key="2">
    <source>
        <dbReference type="ARBA" id="ARBA00011900"/>
    </source>
</evidence>
<dbReference type="GO" id="GO:0032259">
    <property type="term" value="P:methylation"/>
    <property type="evidence" value="ECO:0007669"/>
    <property type="project" value="UniProtKB-KW"/>
</dbReference>
<dbReference type="GO" id="GO:0008170">
    <property type="term" value="F:N-methyltransferase activity"/>
    <property type="evidence" value="ECO:0007669"/>
    <property type="project" value="InterPro"/>
</dbReference>
<evidence type="ECO:0000256" key="5">
    <source>
        <dbReference type="ARBA" id="ARBA00022691"/>
    </source>
</evidence>
<dbReference type="InterPro" id="IPR029063">
    <property type="entry name" value="SAM-dependent_MTases_sf"/>
</dbReference>
<dbReference type="PRINTS" id="PR00507">
    <property type="entry name" value="N12N6MTFRASE"/>
</dbReference>
<name>A0A4Q0PNL8_9FLAO</name>
<protein>
    <recommendedName>
        <fullName evidence="2">site-specific DNA-methyltransferase (adenine-specific)</fullName>
        <ecNumber evidence="2">2.1.1.72</ecNumber>
    </recommendedName>
</protein>
<dbReference type="EC" id="2.1.1.72" evidence="2"/>
<evidence type="ECO:0000259" key="8">
    <source>
        <dbReference type="Pfam" id="PF02384"/>
    </source>
</evidence>
<dbReference type="InterPro" id="IPR051537">
    <property type="entry name" value="DNA_Adenine_Mtase"/>
</dbReference>
<dbReference type="Proteomes" id="UP000290608">
    <property type="component" value="Unassembled WGS sequence"/>
</dbReference>
<dbReference type="AlphaFoldDB" id="A0A4Q0PNL8"/>
<sequence length="217" mass="25071">MKNRHLPTQMREFNNAFTGLVRRYEPSRVFDDLLSIIVCCMARKTQEEWYFEVINRYEKKELDSFVKMLGHLMIIYDNCITTGSWYDPLGTFYEELASNSKKSGFGQFFTPPALCDLMAQLTLEKDQWGKEINEPCSGSGRAILAANQHAPGNYYIAQDIDPVCAKMTAINMCFHHIRGEVHCMDVIAMSKPRFSLSINYDWHKHKTPLILKIENPS</sequence>
<proteinExistence type="inferred from homology"/>
<keyword evidence="6" id="KW-0680">Restriction system</keyword>
<dbReference type="GO" id="GO:0003677">
    <property type="term" value="F:DNA binding"/>
    <property type="evidence" value="ECO:0007669"/>
    <property type="project" value="InterPro"/>
</dbReference>
<dbReference type="PANTHER" id="PTHR42933">
    <property type="entry name" value="SLR6095 PROTEIN"/>
    <property type="match status" value="1"/>
</dbReference>
<evidence type="ECO:0000256" key="4">
    <source>
        <dbReference type="ARBA" id="ARBA00022679"/>
    </source>
</evidence>
<evidence type="ECO:0000256" key="1">
    <source>
        <dbReference type="ARBA" id="ARBA00006594"/>
    </source>
</evidence>
<dbReference type="InterPro" id="IPR003356">
    <property type="entry name" value="DNA_methylase_A-5"/>
</dbReference>
<organism evidence="9 10">
    <name type="scientific">Leeuwenhoekiella marinoflava</name>
    <dbReference type="NCBI Taxonomy" id="988"/>
    <lineage>
        <taxon>Bacteria</taxon>
        <taxon>Pseudomonadati</taxon>
        <taxon>Bacteroidota</taxon>
        <taxon>Flavobacteriia</taxon>
        <taxon>Flavobacteriales</taxon>
        <taxon>Flavobacteriaceae</taxon>
        <taxon>Leeuwenhoekiella</taxon>
    </lineage>
</organism>
<dbReference type="RefSeq" id="WP_164917836.1">
    <property type="nucleotide sequence ID" value="NZ_QOVL01000005.1"/>
</dbReference>
<dbReference type="Pfam" id="PF02384">
    <property type="entry name" value="N6_Mtase"/>
    <property type="match status" value="1"/>
</dbReference>
<dbReference type="GO" id="GO:0009307">
    <property type="term" value="P:DNA restriction-modification system"/>
    <property type="evidence" value="ECO:0007669"/>
    <property type="project" value="UniProtKB-KW"/>
</dbReference>
<comment type="caution">
    <text evidence="9">The sequence shown here is derived from an EMBL/GenBank/DDBJ whole genome shotgun (WGS) entry which is preliminary data.</text>
</comment>
<dbReference type="SUPFAM" id="SSF53335">
    <property type="entry name" value="S-adenosyl-L-methionine-dependent methyltransferases"/>
    <property type="match status" value="1"/>
</dbReference>
<gene>
    <name evidence="9" type="ORF">DSL99_1358</name>
</gene>